<keyword evidence="5" id="KW-1185">Reference proteome</keyword>
<keyword evidence="2" id="KW-0812">Transmembrane</keyword>
<evidence type="ECO:0000256" key="1">
    <source>
        <dbReference type="SAM" id="MobiDB-lite"/>
    </source>
</evidence>
<comment type="caution">
    <text evidence="4">The sequence shown here is derived from an EMBL/GenBank/DDBJ whole genome shotgun (WGS) entry which is preliminary data.</text>
</comment>
<dbReference type="OrthoDB" id="71600at2759"/>
<dbReference type="STRING" id="1141098.A0A1Y2DY06"/>
<organism evidence="4 5">
    <name type="scientific">Pseudomassariella vexata</name>
    <dbReference type="NCBI Taxonomy" id="1141098"/>
    <lineage>
        <taxon>Eukaryota</taxon>
        <taxon>Fungi</taxon>
        <taxon>Dikarya</taxon>
        <taxon>Ascomycota</taxon>
        <taxon>Pezizomycotina</taxon>
        <taxon>Sordariomycetes</taxon>
        <taxon>Xylariomycetidae</taxon>
        <taxon>Amphisphaeriales</taxon>
        <taxon>Pseudomassariaceae</taxon>
        <taxon>Pseudomassariella</taxon>
    </lineage>
</organism>
<feature type="region of interest" description="Disordered" evidence="1">
    <location>
        <begin position="207"/>
        <end position="252"/>
    </location>
</feature>
<evidence type="ECO:0000256" key="2">
    <source>
        <dbReference type="SAM" id="Phobius"/>
    </source>
</evidence>
<dbReference type="RefSeq" id="XP_040715602.1">
    <property type="nucleotide sequence ID" value="XM_040865289.1"/>
</dbReference>
<feature type="transmembrane region" description="Helical" evidence="2">
    <location>
        <begin position="158"/>
        <end position="177"/>
    </location>
</feature>
<gene>
    <name evidence="4" type="ORF">BCR38DRAFT_524286</name>
</gene>
<keyword evidence="2" id="KW-1133">Transmembrane helix</keyword>
<dbReference type="InParanoid" id="A0A1Y2DY06"/>
<proteinExistence type="predicted"/>
<feature type="chain" id="PRO_5012734139" description="Tetraspanin" evidence="3">
    <location>
        <begin position="25"/>
        <end position="252"/>
    </location>
</feature>
<feature type="signal peptide" evidence="3">
    <location>
        <begin position="1"/>
        <end position="24"/>
    </location>
</feature>
<evidence type="ECO:0008006" key="6">
    <source>
        <dbReference type="Google" id="ProtNLM"/>
    </source>
</evidence>
<dbReference type="Proteomes" id="UP000193689">
    <property type="component" value="Unassembled WGS sequence"/>
</dbReference>
<keyword evidence="3" id="KW-0732">Signal</keyword>
<feature type="transmembrane region" description="Helical" evidence="2">
    <location>
        <begin position="34"/>
        <end position="58"/>
    </location>
</feature>
<keyword evidence="2" id="KW-0472">Membrane</keyword>
<dbReference type="GeneID" id="63781501"/>
<accession>A0A1Y2DY06</accession>
<sequence length="252" mass="27724">MANPMLMYPLLIAALVAVAIYVQATSSNLSLPISLGTSILTILLPFIATANVFFTPLLQRLSFQEGAVLIALRFLPPTLHILQGILTVVLATISFMSFLPGMNMDCNMRGAWGQLWSAHDGRSISRIQDSFNCCGFNSIHLLRHPWREAMQRNAGLDFTVAVVVGILQMIHLAMFRLRNSQPVSRKTYNRLVQSVGAQPDDALLEDGEEDSINDAGDHNNTSHHPRGYGALNNTSNPRLEPSGLGGERNEWS</sequence>
<dbReference type="EMBL" id="MCFJ01000007">
    <property type="protein sequence ID" value="ORY64188.1"/>
    <property type="molecule type" value="Genomic_DNA"/>
</dbReference>
<reference evidence="4 5" key="1">
    <citation type="submission" date="2016-07" db="EMBL/GenBank/DDBJ databases">
        <title>Pervasive Adenine N6-methylation of Active Genes in Fungi.</title>
        <authorList>
            <consortium name="DOE Joint Genome Institute"/>
            <person name="Mondo S.J."/>
            <person name="Dannebaum R.O."/>
            <person name="Kuo R.C."/>
            <person name="Labutti K."/>
            <person name="Haridas S."/>
            <person name="Kuo A."/>
            <person name="Salamov A."/>
            <person name="Ahrendt S.R."/>
            <person name="Lipzen A."/>
            <person name="Sullivan W."/>
            <person name="Andreopoulos W.B."/>
            <person name="Clum A."/>
            <person name="Lindquist E."/>
            <person name="Daum C."/>
            <person name="Ramamoorthy G.K."/>
            <person name="Gryganskyi A."/>
            <person name="Culley D."/>
            <person name="Magnuson J.K."/>
            <person name="James T.Y."/>
            <person name="O'Malley M.A."/>
            <person name="Stajich J.E."/>
            <person name="Spatafora J.W."/>
            <person name="Visel A."/>
            <person name="Grigoriev I.V."/>
        </authorList>
    </citation>
    <scope>NUCLEOTIDE SEQUENCE [LARGE SCALE GENOMIC DNA]</scope>
    <source>
        <strain evidence="4 5">CBS 129021</strain>
    </source>
</reference>
<dbReference type="AlphaFoldDB" id="A0A1Y2DY06"/>
<feature type="transmembrane region" description="Helical" evidence="2">
    <location>
        <begin position="79"/>
        <end position="99"/>
    </location>
</feature>
<evidence type="ECO:0000313" key="5">
    <source>
        <dbReference type="Proteomes" id="UP000193689"/>
    </source>
</evidence>
<name>A0A1Y2DY06_9PEZI</name>
<protein>
    <recommendedName>
        <fullName evidence="6">Tetraspanin</fullName>
    </recommendedName>
</protein>
<evidence type="ECO:0000256" key="3">
    <source>
        <dbReference type="SAM" id="SignalP"/>
    </source>
</evidence>
<evidence type="ECO:0000313" key="4">
    <source>
        <dbReference type="EMBL" id="ORY64188.1"/>
    </source>
</evidence>